<keyword evidence="3" id="KW-1185">Reference proteome</keyword>
<dbReference type="InterPro" id="IPR004919">
    <property type="entry name" value="GmrSD_N"/>
</dbReference>
<reference evidence="3" key="1">
    <citation type="journal article" date="2019" name="Int. J. Syst. Evol. Microbiol.">
        <title>The Global Catalogue of Microorganisms (GCM) 10K type strain sequencing project: providing services to taxonomists for standard genome sequencing and annotation.</title>
        <authorList>
            <consortium name="The Broad Institute Genomics Platform"/>
            <consortium name="The Broad Institute Genome Sequencing Center for Infectious Disease"/>
            <person name="Wu L."/>
            <person name="Ma J."/>
        </authorList>
    </citation>
    <scope>NUCLEOTIDE SEQUENCE [LARGE SCALE GENOMIC DNA]</scope>
    <source>
        <strain evidence="3">CGMCC 1.15474</strain>
    </source>
</reference>
<dbReference type="Proteomes" id="UP001597318">
    <property type="component" value="Unassembled WGS sequence"/>
</dbReference>
<sequence length="579" mass="69290">MSSLIPKSIGEMLEANIEFWIPSYQRGYRWTSLQVTELLDDIWEFHKMDPKKDDYYWLQPIVVKGHGDTIEVIDGQQRLTTVLLIIKYIQSIIPFYEGTGYTLTYETRNGSSSYIANIINGESQRNDNIDYYHMYNAFETIREWFRQHPEKNSPVHIWQRLTEQVKVLWYELDAHYDSIDLFTRINIGKIALTNAELIKALFLSKTNLGSNASQHDYIKLKQIELATQWDQIEIHLQNPDFWFFLQPTNVKYDNHIEWIFELVTANFPNDTNIKTSYKTFHAFHDEIERRVDGGEQRYEVVESLWKEILALYYQFNEWYVKRDLYHLIGYLLEIGEPIRNILANAKTMKKDEFLNSLYNMIKSRIKNWDIAELDYENDRSKVKDTLLLYNIMTLQQDENSKQRFDFDRYKNEKWDIEHIHALQSKVPEKQEEQLEYIKDALPFVEDLDFKEQLEQNIQTIKEEALEVEEFEKIQQQIVDYFGNEYSNHISNCTLLDARTNRSYKNSIFPKKREEIIKRDQNGVYIPPCTKNVFLKYYSKQTTQIHYWNQEDREAYMQNILDVLGPVITKHSKEEVSLNA</sequence>
<feature type="domain" description="GmrSD restriction endonucleases N-terminal" evidence="1">
    <location>
        <begin position="10"/>
        <end position="203"/>
    </location>
</feature>
<dbReference type="PANTHER" id="PTHR35149:SF1">
    <property type="entry name" value="DUF5655 DOMAIN-CONTAINING PROTEIN"/>
    <property type="match status" value="1"/>
</dbReference>
<proteinExistence type="predicted"/>
<dbReference type="Pfam" id="PF03235">
    <property type="entry name" value="GmrSD_N"/>
    <property type="match status" value="1"/>
</dbReference>
<protein>
    <submittedName>
        <fullName evidence="2">DUF262 domain-containing protein</fullName>
    </submittedName>
</protein>
<name>A0ABW5BYS6_9BACI</name>
<evidence type="ECO:0000259" key="1">
    <source>
        <dbReference type="Pfam" id="PF03235"/>
    </source>
</evidence>
<comment type="caution">
    <text evidence="2">The sequence shown here is derived from an EMBL/GenBank/DDBJ whole genome shotgun (WGS) entry which is preliminary data.</text>
</comment>
<dbReference type="EMBL" id="JBHUIK010000003">
    <property type="protein sequence ID" value="MFD2215308.1"/>
    <property type="molecule type" value="Genomic_DNA"/>
</dbReference>
<gene>
    <name evidence="2" type="ORF">ACFSKK_16570</name>
</gene>
<evidence type="ECO:0000313" key="2">
    <source>
        <dbReference type="EMBL" id="MFD2215308.1"/>
    </source>
</evidence>
<organism evidence="2 3">
    <name type="scientific">Metabacillus endolithicus</name>
    <dbReference type="NCBI Taxonomy" id="1535204"/>
    <lineage>
        <taxon>Bacteria</taxon>
        <taxon>Bacillati</taxon>
        <taxon>Bacillota</taxon>
        <taxon>Bacilli</taxon>
        <taxon>Bacillales</taxon>
        <taxon>Bacillaceae</taxon>
        <taxon>Metabacillus</taxon>
    </lineage>
</organism>
<evidence type="ECO:0000313" key="3">
    <source>
        <dbReference type="Proteomes" id="UP001597318"/>
    </source>
</evidence>
<dbReference type="RefSeq" id="WP_247338913.1">
    <property type="nucleotide sequence ID" value="NZ_CP095550.1"/>
</dbReference>
<dbReference type="PANTHER" id="PTHR35149">
    <property type="entry name" value="SLL5132 PROTEIN"/>
    <property type="match status" value="1"/>
</dbReference>
<accession>A0ABW5BYS6</accession>